<gene>
    <name evidence="5" type="ORF">G4D72_10505</name>
</gene>
<dbReference type="Pfam" id="PF00589">
    <property type="entry name" value="Phage_integrase"/>
    <property type="match status" value="1"/>
</dbReference>
<dbReference type="InterPro" id="IPR013762">
    <property type="entry name" value="Integrase-like_cat_sf"/>
</dbReference>
<dbReference type="InterPro" id="IPR050090">
    <property type="entry name" value="Tyrosine_recombinase_XerCD"/>
</dbReference>
<proteinExistence type="inferred from homology"/>
<feature type="domain" description="Tyr recombinase" evidence="4">
    <location>
        <begin position="203"/>
        <end position="371"/>
    </location>
</feature>
<dbReference type="Pfam" id="PF13102">
    <property type="entry name" value="Phage_int_SAM_5"/>
    <property type="match status" value="1"/>
</dbReference>
<dbReference type="Gene3D" id="1.10.443.10">
    <property type="entry name" value="Intergrase catalytic core"/>
    <property type="match status" value="1"/>
</dbReference>
<dbReference type="InterPro" id="IPR025269">
    <property type="entry name" value="SAM-like_dom"/>
</dbReference>
<keyword evidence="2" id="KW-0238">DNA-binding</keyword>
<dbReference type="Gene3D" id="1.10.150.130">
    <property type="match status" value="1"/>
</dbReference>
<dbReference type="EMBL" id="JAAJBT010000006">
    <property type="protein sequence ID" value="NHM02535.1"/>
    <property type="molecule type" value="Genomic_DNA"/>
</dbReference>
<evidence type="ECO:0000313" key="5">
    <source>
        <dbReference type="EMBL" id="NHM02535.1"/>
    </source>
</evidence>
<dbReference type="SUPFAM" id="SSF56349">
    <property type="entry name" value="DNA breaking-rejoining enzymes"/>
    <property type="match status" value="1"/>
</dbReference>
<evidence type="ECO:0000256" key="1">
    <source>
        <dbReference type="ARBA" id="ARBA00008857"/>
    </source>
</evidence>
<evidence type="ECO:0000256" key="2">
    <source>
        <dbReference type="ARBA" id="ARBA00023125"/>
    </source>
</evidence>
<accession>A0ABX0I5S4</accession>
<dbReference type="PANTHER" id="PTHR30349">
    <property type="entry name" value="PHAGE INTEGRASE-RELATED"/>
    <property type="match status" value="1"/>
</dbReference>
<dbReference type="PANTHER" id="PTHR30349:SF64">
    <property type="entry name" value="PROPHAGE INTEGRASE INTD-RELATED"/>
    <property type="match status" value="1"/>
</dbReference>
<dbReference type="RefSeq" id="WP_166077656.1">
    <property type="nucleotide sequence ID" value="NZ_JAAJBT010000006.1"/>
</dbReference>
<dbReference type="Pfam" id="PF17293">
    <property type="entry name" value="Arm-DNA-bind_5"/>
    <property type="match status" value="1"/>
</dbReference>
<evidence type="ECO:0000259" key="4">
    <source>
        <dbReference type="PROSITE" id="PS51898"/>
    </source>
</evidence>
<keyword evidence="6" id="KW-1185">Reference proteome</keyword>
<dbReference type="InterPro" id="IPR002104">
    <property type="entry name" value="Integrase_catalytic"/>
</dbReference>
<reference evidence="5 6" key="1">
    <citation type="submission" date="2020-02" db="EMBL/GenBank/DDBJ databases">
        <authorList>
            <person name="Chen W.-M."/>
        </authorList>
    </citation>
    <scope>NUCLEOTIDE SEQUENCE [LARGE SCALE GENOMIC DNA]</scope>
    <source>
        <strain evidence="5 6">KDG-16</strain>
    </source>
</reference>
<organism evidence="5 6">
    <name type="scientific">Flavobacterium difficile</name>
    <dbReference type="NCBI Taxonomy" id="2709659"/>
    <lineage>
        <taxon>Bacteria</taxon>
        <taxon>Pseudomonadati</taxon>
        <taxon>Bacteroidota</taxon>
        <taxon>Flavobacteriia</taxon>
        <taxon>Flavobacteriales</taxon>
        <taxon>Flavobacteriaceae</taxon>
        <taxon>Flavobacterium</taxon>
    </lineage>
</organism>
<dbReference type="PROSITE" id="PS51898">
    <property type="entry name" value="TYR_RECOMBINASE"/>
    <property type="match status" value="1"/>
</dbReference>
<comment type="similarity">
    <text evidence="1">Belongs to the 'phage' integrase family.</text>
</comment>
<comment type="caution">
    <text evidence="5">The sequence shown here is derived from an EMBL/GenBank/DDBJ whole genome shotgun (WGS) entry which is preliminary data.</text>
</comment>
<protein>
    <submittedName>
        <fullName evidence="5">Site-specific integrase</fullName>
    </submittedName>
</protein>
<evidence type="ECO:0000313" key="6">
    <source>
        <dbReference type="Proteomes" id="UP000800984"/>
    </source>
</evidence>
<keyword evidence="3" id="KW-0233">DNA recombination</keyword>
<dbReference type="InterPro" id="IPR011010">
    <property type="entry name" value="DNA_brk_join_enz"/>
</dbReference>
<name>A0ABX0I5S4_9FLAO</name>
<dbReference type="InterPro" id="IPR010998">
    <property type="entry name" value="Integrase_recombinase_N"/>
</dbReference>
<dbReference type="CDD" id="cd01185">
    <property type="entry name" value="INTN1_C_like"/>
    <property type="match status" value="1"/>
</dbReference>
<sequence length="381" mass="44401">MSKVTLREKTLKTGKISLYLDYYPPIINPKNGTETRREFLKLYLIENPKLIEEKKHNKETLDLAEIIKSKRNVQLKNKEFGFKDNVVLNVNFITLYKSVVDEYYNTGSESNYNSWKASLNHLENFSGGTILSNNLTLDYIKKYRTYLLNAKSTRNSKVDKKLAKNTASSYFKNFIAVLKVAYKQNLIEKNLAEDAEYIKEEETHREYLTEEEISLLWKTEIKIEKVKYMAIFSALSGLRFVDINNLYWENIFQDKHQGYYISLREEKTKSIKNHPISNTAYNILKTQKTDVGLVFGGIKYSQITRPIKDWIKKSEIKKKISFHNFRHSYATLQLANGTDIYTVSKLLGHKNVSTTQIYTKVMDKSKIEAANRINIKLDGLS</sequence>
<dbReference type="InterPro" id="IPR035386">
    <property type="entry name" value="Arm-DNA-bind_5"/>
</dbReference>
<dbReference type="Proteomes" id="UP000800984">
    <property type="component" value="Unassembled WGS sequence"/>
</dbReference>
<evidence type="ECO:0000256" key="3">
    <source>
        <dbReference type="ARBA" id="ARBA00023172"/>
    </source>
</evidence>